<comment type="cofactor">
    <cofactor evidence="8 9">
        <name>Zn(2+)</name>
        <dbReference type="ChEBI" id="CHEBI:29105"/>
    </cofactor>
    <text evidence="8 9">Binds 1 zinc ion per subunit.</text>
</comment>
<feature type="signal peptide" evidence="9">
    <location>
        <begin position="1"/>
        <end position="25"/>
    </location>
</feature>
<evidence type="ECO:0000256" key="1">
    <source>
        <dbReference type="ARBA" id="ARBA00022670"/>
    </source>
</evidence>
<dbReference type="Proteomes" id="UP001217089">
    <property type="component" value="Unassembled WGS sequence"/>
</dbReference>
<evidence type="ECO:0000256" key="9">
    <source>
        <dbReference type="RuleBase" id="RU361183"/>
    </source>
</evidence>
<dbReference type="InterPro" id="IPR016186">
    <property type="entry name" value="C-type_lectin-like/link_sf"/>
</dbReference>
<evidence type="ECO:0000256" key="2">
    <source>
        <dbReference type="ARBA" id="ARBA00022723"/>
    </source>
</evidence>
<dbReference type="PRINTS" id="PR00480">
    <property type="entry name" value="ASTACIN"/>
</dbReference>
<feature type="domain" description="Peptidase M12A" evidence="11">
    <location>
        <begin position="1"/>
        <end position="126"/>
    </location>
</feature>
<evidence type="ECO:0000256" key="3">
    <source>
        <dbReference type="ARBA" id="ARBA00022801"/>
    </source>
</evidence>
<feature type="binding site" evidence="8">
    <location>
        <position position="20"/>
    </location>
    <ligand>
        <name>Zn(2+)</name>
        <dbReference type="ChEBI" id="CHEBI:29105"/>
        <note>catalytic</note>
    </ligand>
</feature>
<dbReference type="Pfam" id="PF00431">
    <property type="entry name" value="CUB"/>
    <property type="match status" value="1"/>
</dbReference>
<comment type="caution">
    <text evidence="7">Lacks conserved residue(s) required for the propagation of feature annotation.</text>
</comment>
<protein>
    <recommendedName>
        <fullName evidence="9">Metalloendopeptidase</fullName>
        <ecNumber evidence="9">3.4.24.-</ecNumber>
    </recommendedName>
</protein>
<dbReference type="Pfam" id="PF01400">
    <property type="entry name" value="Astacin"/>
    <property type="match status" value="1"/>
</dbReference>
<dbReference type="SUPFAM" id="SSF49854">
    <property type="entry name" value="Spermadhesin, CUB domain"/>
    <property type="match status" value="1"/>
</dbReference>
<dbReference type="CDD" id="cd00041">
    <property type="entry name" value="CUB"/>
    <property type="match status" value="1"/>
</dbReference>
<keyword evidence="6" id="KW-1015">Disulfide bond</keyword>
<feature type="active site" evidence="8">
    <location>
        <position position="21"/>
    </location>
</feature>
<dbReference type="Gene3D" id="3.40.390.10">
    <property type="entry name" value="Collagenase (Catalytic Domain)"/>
    <property type="match status" value="1"/>
</dbReference>
<feature type="chain" id="PRO_5045007248" description="Metalloendopeptidase" evidence="9">
    <location>
        <begin position="26"/>
        <end position="452"/>
    </location>
</feature>
<evidence type="ECO:0000259" key="11">
    <source>
        <dbReference type="PROSITE" id="PS51864"/>
    </source>
</evidence>
<keyword evidence="9" id="KW-0732">Signal</keyword>
<evidence type="ECO:0000259" key="10">
    <source>
        <dbReference type="PROSITE" id="PS01180"/>
    </source>
</evidence>
<dbReference type="PROSITE" id="PS51864">
    <property type="entry name" value="ASTACIN"/>
    <property type="match status" value="1"/>
</dbReference>
<keyword evidence="4 8" id="KW-0862">Zinc</keyword>
<dbReference type="InterPro" id="IPR016187">
    <property type="entry name" value="CTDL_fold"/>
</dbReference>
<dbReference type="InterPro" id="IPR035914">
    <property type="entry name" value="Sperma_CUB_dom_sf"/>
</dbReference>
<dbReference type="SUPFAM" id="SSF56436">
    <property type="entry name" value="C-type lectin-like"/>
    <property type="match status" value="1"/>
</dbReference>
<gene>
    <name evidence="12" type="ORF">KUTeg_022664</name>
</gene>
<feature type="binding site" evidence="8">
    <location>
        <position position="24"/>
    </location>
    <ligand>
        <name>Zn(2+)</name>
        <dbReference type="ChEBI" id="CHEBI:29105"/>
        <note>catalytic</note>
    </ligand>
</feature>
<keyword evidence="13" id="KW-1185">Reference proteome</keyword>
<dbReference type="InterPro" id="IPR000859">
    <property type="entry name" value="CUB_dom"/>
</dbReference>
<feature type="binding site" evidence="8">
    <location>
        <position position="30"/>
    </location>
    <ligand>
        <name>Zn(2+)</name>
        <dbReference type="ChEBI" id="CHEBI:29105"/>
        <note>catalytic</note>
    </ligand>
</feature>
<dbReference type="Gene3D" id="3.10.100.10">
    <property type="entry name" value="Mannose-Binding Protein A, subunit A"/>
    <property type="match status" value="1"/>
</dbReference>
<proteinExistence type="predicted"/>
<evidence type="ECO:0000313" key="12">
    <source>
        <dbReference type="EMBL" id="KAJ8298604.1"/>
    </source>
</evidence>
<keyword evidence="5 8" id="KW-0482">Metalloprotease</keyword>
<evidence type="ECO:0000256" key="4">
    <source>
        <dbReference type="ARBA" id="ARBA00022833"/>
    </source>
</evidence>
<dbReference type="SMART" id="SM00042">
    <property type="entry name" value="CUB"/>
    <property type="match status" value="1"/>
</dbReference>
<keyword evidence="3 8" id="KW-0378">Hydrolase</keyword>
<name>A0ABQ9E372_TEGGR</name>
<organism evidence="12 13">
    <name type="scientific">Tegillarca granosa</name>
    <name type="common">Malaysian cockle</name>
    <name type="synonym">Anadara granosa</name>
    <dbReference type="NCBI Taxonomy" id="220873"/>
    <lineage>
        <taxon>Eukaryota</taxon>
        <taxon>Metazoa</taxon>
        <taxon>Spiralia</taxon>
        <taxon>Lophotrochozoa</taxon>
        <taxon>Mollusca</taxon>
        <taxon>Bivalvia</taxon>
        <taxon>Autobranchia</taxon>
        <taxon>Pteriomorphia</taxon>
        <taxon>Arcoida</taxon>
        <taxon>Arcoidea</taxon>
        <taxon>Arcidae</taxon>
        <taxon>Tegillarca</taxon>
    </lineage>
</organism>
<dbReference type="PROSITE" id="PS01180">
    <property type="entry name" value="CUB"/>
    <property type="match status" value="1"/>
</dbReference>
<evidence type="ECO:0000256" key="8">
    <source>
        <dbReference type="PROSITE-ProRule" id="PRU01211"/>
    </source>
</evidence>
<reference evidence="12 13" key="1">
    <citation type="submission" date="2022-12" db="EMBL/GenBank/DDBJ databases">
        <title>Chromosome-level genome of Tegillarca granosa.</title>
        <authorList>
            <person name="Kim J."/>
        </authorList>
    </citation>
    <scope>NUCLEOTIDE SEQUENCE [LARGE SCALE GENOMIC DNA]</scope>
    <source>
        <strain evidence="12">Teg-2019</strain>
        <tissue evidence="12">Adductor muscle</tissue>
    </source>
</reference>
<dbReference type="PANTHER" id="PTHR10127:SF780">
    <property type="entry name" value="METALLOENDOPEPTIDASE"/>
    <property type="match status" value="1"/>
</dbReference>
<dbReference type="Gene3D" id="2.60.120.290">
    <property type="entry name" value="Spermadhesin, CUB domain"/>
    <property type="match status" value="1"/>
</dbReference>
<evidence type="ECO:0000313" key="13">
    <source>
        <dbReference type="Proteomes" id="UP001217089"/>
    </source>
</evidence>
<evidence type="ECO:0000256" key="5">
    <source>
        <dbReference type="ARBA" id="ARBA00023049"/>
    </source>
</evidence>
<comment type="caution">
    <text evidence="12">The sequence shown here is derived from an EMBL/GenBank/DDBJ whole genome shotgun (WGS) entry which is preliminary data.</text>
</comment>
<keyword evidence="1 8" id="KW-0645">Protease</keyword>
<dbReference type="PANTHER" id="PTHR10127">
    <property type="entry name" value="DISCOIDIN, CUB, EGF, LAMININ , AND ZINC METALLOPROTEASE DOMAIN CONTAINING"/>
    <property type="match status" value="1"/>
</dbReference>
<feature type="domain" description="CUB" evidence="10">
    <location>
        <begin position="280"/>
        <end position="394"/>
    </location>
</feature>
<evidence type="ECO:0000256" key="7">
    <source>
        <dbReference type="PROSITE-ProRule" id="PRU00059"/>
    </source>
</evidence>
<dbReference type="EC" id="3.4.24.-" evidence="9"/>
<dbReference type="InterPro" id="IPR024079">
    <property type="entry name" value="MetalloPept_cat_dom_sf"/>
</dbReference>
<dbReference type="SUPFAM" id="SSF55486">
    <property type="entry name" value="Metalloproteases ('zincins'), catalytic domain"/>
    <property type="match status" value="1"/>
</dbReference>
<dbReference type="InterPro" id="IPR001506">
    <property type="entry name" value="Peptidase_M12A"/>
</dbReference>
<evidence type="ECO:0000256" key="6">
    <source>
        <dbReference type="ARBA" id="ARBA00023157"/>
    </source>
</evidence>
<dbReference type="EMBL" id="JARBDR010000921">
    <property type="protein sequence ID" value="KAJ8298604.1"/>
    <property type="molecule type" value="Genomic_DNA"/>
</dbReference>
<keyword evidence="2 8" id="KW-0479">Metal-binding</keyword>
<sequence>MELYYILLAFYFLLLQTIVHELGHAIGMKHTMERNDRDNYIEIMYENINPDSRRNYDTTAMKNQSYPYYGTPYDYKSIMHYGPKAYSGNGGITMVTKDPAYNSLIGTAPDVSFYDAMFVNNAYNCTVNCHKKAGALQCLNGGFLGGSDCHCICPDGFTDPYCSTPLPGYDKIVSWKCQKYWSYSSGRCYNAWILPLIKEQVTLSDDVYNFWIGLHRNVNETVYRYRNNEAYDDNIMPIHEMGSSSAEGCVTTDGKSLTGESCEQKTGTRFICMKNFDPSCGGRYTITGRGEYISSPGYPGYYPKLRTCQYTLQTRSGYKIELKFDRFEFEHHASCSADSLQVQLKNDLLDAGQKYCSKALANKTLVSEGNVAILTLTSDASIQKSGFRVYAKAVPELPRPPQPTSGKSLLDILRGLSGRTSSSDDDTDNEGRKQFLKSLWNALKSLAISNVL</sequence>
<accession>A0ABQ9E372</accession>